<keyword evidence="4" id="KW-0378">Hydrolase</keyword>
<proteinExistence type="predicted"/>
<dbReference type="CDD" id="cd09008">
    <property type="entry name" value="MTAN"/>
    <property type="match status" value="1"/>
</dbReference>
<evidence type="ECO:0000313" key="8">
    <source>
        <dbReference type="Proteomes" id="UP000093070"/>
    </source>
</evidence>
<dbReference type="GO" id="GO:0009164">
    <property type="term" value="P:nucleoside catabolic process"/>
    <property type="evidence" value="ECO:0007669"/>
    <property type="project" value="InterPro"/>
</dbReference>
<keyword evidence="5" id="KW-0486">Methionine biosynthesis</keyword>
<dbReference type="PANTHER" id="PTHR46832:SF1">
    <property type="entry name" value="5'-METHYLTHIOADENOSINE_S-ADENOSYLHOMOCYSTEINE NUCLEOSIDASE"/>
    <property type="match status" value="1"/>
</dbReference>
<dbReference type="GO" id="GO:0008930">
    <property type="term" value="F:methylthioadenosine nucleosidase activity"/>
    <property type="evidence" value="ECO:0007669"/>
    <property type="project" value="InterPro"/>
</dbReference>
<dbReference type="EMBL" id="CP013259">
    <property type="protein sequence ID" value="ANZ22437.1"/>
    <property type="molecule type" value="Genomic_DNA"/>
</dbReference>
<dbReference type="InterPro" id="IPR010049">
    <property type="entry name" value="MTA_SAH_Nsdase"/>
</dbReference>
<dbReference type="EC" id="3.2.2.9" evidence="2"/>
<name>A0A1B2H876_BUCDN</name>
<feature type="domain" description="Nucleoside phosphorylase" evidence="6">
    <location>
        <begin position="2"/>
        <end position="226"/>
    </location>
</feature>
<keyword evidence="3" id="KW-0028">Amino-acid biosynthesis</keyword>
<organism evidence="7 8">
    <name type="scientific">Buchnera aphidicola subsp. Diuraphis noxia</name>
    <dbReference type="NCBI Taxonomy" id="118101"/>
    <lineage>
        <taxon>Bacteria</taxon>
        <taxon>Pseudomonadati</taxon>
        <taxon>Pseudomonadota</taxon>
        <taxon>Gammaproteobacteria</taxon>
        <taxon>Enterobacterales</taxon>
        <taxon>Erwiniaceae</taxon>
        <taxon>Buchnera</taxon>
    </lineage>
</organism>
<dbReference type="InterPro" id="IPR035994">
    <property type="entry name" value="Nucleoside_phosphorylase_sf"/>
</dbReference>
<gene>
    <name evidence="7" type="ORF">ATN01_01050</name>
</gene>
<evidence type="ECO:0000256" key="2">
    <source>
        <dbReference type="ARBA" id="ARBA00011974"/>
    </source>
</evidence>
<dbReference type="InterPro" id="IPR000845">
    <property type="entry name" value="Nucleoside_phosphorylase_d"/>
</dbReference>
<evidence type="ECO:0000256" key="3">
    <source>
        <dbReference type="ARBA" id="ARBA00022605"/>
    </source>
</evidence>
<dbReference type="Gene3D" id="3.40.50.1580">
    <property type="entry name" value="Nucleoside phosphorylase domain"/>
    <property type="match status" value="1"/>
</dbReference>
<evidence type="ECO:0000256" key="5">
    <source>
        <dbReference type="ARBA" id="ARBA00023167"/>
    </source>
</evidence>
<dbReference type="STRING" id="118101.ATN01_01050"/>
<dbReference type="OrthoDB" id="9792278at2"/>
<dbReference type="NCBIfam" id="NF004079">
    <property type="entry name" value="PRK05584.1"/>
    <property type="match status" value="1"/>
</dbReference>
<dbReference type="AlphaFoldDB" id="A0A1B2H876"/>
<reference evidence="7 8" key="1">
    <citation type="submission" date="2015-11" db="EMBL/GenBank/DDBJ databases">
        <title>The complete genome of Buchnera aphidicola from Diuraphis noxia biotype SAM.</title>
        <authorList>
            <person name="Burger N.F.V."/>
            <person name="Oberholster A.-M."/>
        </authorList>
    </citation>
    <scope>NUCLEOTIDE SEQUENCE [LARGE SCALE GENOMIC DNA]</scope>
    <source>
        <strain evidence="7">SAM</strain>
    </source>
</reference>
<dbReference type="GO" id="GO:0019509">
    <property type="term" value="P:L-methionine salvage from methylthioadenosine"/>
    <property type="evidence" value="ECO:0007669"/>
    <property type="project" value="UniProtKB-UniPathway"/>
</dbReference>
<protein>
    <recommendedName>
        <fullName evidence="2">adenosylhomocysteine nucleosidase</fullName>
        <ecNumber evidence="2">3.2.2.9</ecNumber>
    </recommendedName>
</protein>
<dbReference type="Proteomes" id="UP000093070">
    <property type="component" value="Chromosome"/>
</dbReference>
<evidence type="ECO:0000256" key="1">
    <source>
        <dbReference type="ARBA" id="ARBA00004945"/>
    </source>
</evidence>
<dbReference type="GO" id="GO:0005829">
    <property type="term" value="C:cytosol"/>
    <property type="evidence" value="ECO:0007669"/>
    <property type="project" value="TreeGrafter"/>
</dbReference>
<dbReference type="GO" id="GO:0008782">
    <property type="term" value="F:adenosylhomocysteine nucleosidase activity"/>
    <property type="evidence" value="ECO:0007669"/>
    <property type="project" value="UniProtKB-EC"/>
</dbReference>
<dbReference type="Pfam" id="PF01048">
    <property type="entry name" value="PNP_UDP_1"/>
    <property type="match status" value="1"/>
</dbReference>
<evidence type="ECO:0000259" key="6">
    <source>
        <dbReference type="Pfam" id="PF01048"/>
    </source>
</evidence>
<dbReference type="SUPFAM" id="SSF53167">
    <property type="entry name" value="Purine and uridine phosphorylases"/>
    <property type="match status" value="1"/>
</dbReference>
<comment type="pathway">
    <text evidence="1">Amino-acid biosynthesis; L-methionine biosynthesis via salvage pathway; S-methyl-5-thio-alpha-D-ribose 1-phosphate from S-methyl-5'-thioadenosine (hydrolase route): step 1/2.</text>
</comment>
<dbReference type="PANTHER" id="PTHR46832">
    <property type="entry name" value="5'-METHYLTHIOADENOSINE/S-ADENOSYLHOMOCYSTEINE NUCLEOSIDASE"/>
    <property type="match status" value="1"/>
</dbReference>
<dbReference type="PATRIC" id="fig|118101.4.peg.207"/>
<evidence type="ECO:0000256" key="4">
    <source>
        <dbReference type="ARBA" id="ARBA00022801"/>
    </source>
</evidence>
<sequence length="232" mass="25861">MKIGIIGAINQEIKTLKNMMFPYTKKKIGNCKIYISIFKKNNIFLVKSGIGKVSSSIACMILINLYKIDIIINSGSAGSLITSLNVGDIVIPKKICYHDVNLTNFGYSLGQIPKYPQNFLIKKDIYIYIKNITKKIKLTFNTGLIISGDTFINNNLSIKKLKNQFPSAVAVDMESAAIAQVCYQFTIPLICIKTISDLSDVNATVNFKKNISTASFRSFQIVKIILENIVKI</sequence>
<dbReference type="UniPathway" id="UPA00904">
    <property type="reaction ID" value="UER00871"/>
</dbReference>
<accession>A0A1B2H876</accession>
<dbReference type="GO" id="GO:0019284">
    <property type="term" value="P:L-methionine salvage from S-adenosylmethionine"/>
    <property type="evidence" value="ECO:0007669"/>
    <property type="project" value="TreeGrafter"/>
</dbReference>
<dbReference type="NCBIfam" id="TIGR01704">
    <property type="entry name" value="MTA_SAH-Nsdase"/>
    <property type="match status" value="1"/>
</dbReference>
<dbReference type="RefSeq" id="WP_075433258.1">
    <property type="nucleotide sequence ID" value="NZ_CP013259.1"/>
</dbReference>
<evidence type="ECO:0000313" key="7">
    <source>
        <dbReference type="EMBL" id="ANZ22437.1"/>
    </source>
</evidence>